<dbReference type="AlphaFoldDB" id="A0AAV2WFZ3"/>
<evidence type="ECO:0000313" key="4">
    <source>
        <dbReference type="Proteomes" id="UP000028864"/>
    </source>
</evidence>
<evidence type="ECO:0000256" key="1">
    <source>
        <dbReference type="SAM" id="MobiDB-lite"/>
    </source>
</evidence>
<dbReference type="Proteomes" id="UP000028864">
    <property type="component" value="Unassembled WGS sequence"/>
</dbReference>
<accession>A0AAV2WFZ3</accession>
<evidence type="ECO:0000313" key="3">
    <source>
        <dbReference type="EMBL" id="CDQ43106.1"/>
    </source>
</evidence>
<reference evidence="3" key="1">
    <citation type="submission" date="2014-05" db="EMBL/GenBank/DDBJ databases">
        <authorList>
            <person name="Urmite Genomes"/>
        </authorList>
    </citation>
    <scope>NUCLEOTIDE SEQUENCE</scope>
    <source>
        <strain evidence="3">DSM 44074</strain>
    </source>
</reference>
<organism evidence="3 4">
    <name type="scientific">Mycolicibacterium neoaurum</name>
    <name type="common">Mycobacterium neoaurum</name>
    <dbReference type="NCBI Taxonomy" id="1795"/>
    <lineage>
        <taxon>Bacteria</taxon>
        <taxon>Bacillati</taxon>
        <taxon>Actinomycetota</taxon>
        <taxon>Actinomycetes</taxon>
        <taxon>Mycobacteriales</taxon>
        <taxon>Mycobacteriaceae</taxon>
        <taxon>Mycolicibacterium</taxon>
    </lineage>
</organism>
<keyword evidence="3" id="KW-0378">Hydrolase</keyword>
<dbReference type="SMART" id="SM00507">
    <property type="entry name" value="HNHc"/>
    <property type="match status" value="1"/>
</dbReference>
<keyword evidence="3" id="KW-0540">Nuclease</keyword>
<dbReference type="InterPro" id="IPR003870">
    <property type="entry name" value="DUF222"/>
</dbReference>
<dbReference type="EMBL" id="LK021337">
    <property type="protein sequence ID" value="CDQ43106.1"/>
    <property type="molecule type" value="Genomic_DNA"/>
</dbReference>
<feature type="domain" description="HNH nuclease" evidence="2">
    <location>
        <begin position="396"/>
        <end position="447"/>
    </location>
</feature>
<feature type="compositionally biased region" description="Pro residues" evidence="1">
    <location>
        <begin position="329"/>
        <end position="338"/>
    </location>
</feature>
<dbReference type="CDD" id="cd00085">
    <property type="entry name" value="HNHc"/>
    <property type="match status" value="1"/>
</dbReference>
<dbReference type="Gene3D" id="1.10.30.50">
    <property type="match status" value="1"/>
</dbReference>
<reference evidence="3" key="2">
    <citation type="submission" date="2015-09" db="EMBL/GenBank/DDBJ databases">
        <title>Draft genome sequence of Mycobacterium neoaurum DSM 44074.</title>
        <authorList>
            <person name="Croce O."/>
            <person name="Robert C."/>
            <person name="Raoult D."/>
            <person name="Drancourt M."/>
        </authorList>
    </citation>
    <scope>NUCLEOTIDE SEQUENCE</scope>
    <source>
        <strain evidence="3">DSM 44074</strain>
    </source>
</reference>
<gene>
    <name evidence="3" type="ORF">BN1047_00968</name>
</gene>
<keyword evidence="3" id="KW-0255">Endonuclease</keyword>
<dbReference type="InterPro" id="IPR003615">
    <property type="entry name" value="HNH_nuc"/>
</dbReference>
<feature type="region of interest" description="Disordered" evidence="1">
    <location>
        <begin position="285"/>
        <end position="345"/>
    </location>
</feature>
<sequence length="550" mass="58360">MQLSTGAAIGLVASVGAGSIEHMFERSGLSGLSDEELIAAVTDATRAEAARRLALVAEVTARHCEDEDESSALRLIDGWALAKAEVSAACNIGPRAASAQMRIAMALRDRLPRTAEVFAQGLVSAKVINAITWRTQLVCDEDALGLIDAGIAGTAHEYGALSETALIRAVDFWVRKFDPIAVIRSKAAANDRYIDFGDRDDPDGVVSFWGRMRATDAAISDARLTTLAHGVCDGDPRTVAERRADALAAVLAGAETLTCLCGNPDCTGSGKDPRAGAVTIYVLTGQEPESGHGVKPDAGPTPESGPAPGTPDADEVDERQESDRATPPESEPQPPSTPAAPTAPAASTRLGAGITLDGAIIPTHLLAELIAGGARVRPLNNPTALGSEPRYRPSAKLAAYVRMTAMTCCFPGCGKPAQRCDLDHVTPWPAGATHPGNLRPLCREHHLLKTMKVGWTPKAHPDGTTEWTSPSGQTYTTMPLGPVLFGHNTSEVEIPRARHITLIGERGNLGDREPDIPRRQRTRQHDRQYRINAERTRNATAIALDGDPPF</sequence>
<proteinExistence type="predicted"/>
<protein>
    <submittedName>
        <fullName evidence="3">HNH endonuclease</fullName>
    </submittedName>
</protein>
<dbReference type="GO" id="GO:0004519">
    <property type="term" value="F:endonuclease activity"/>
    <property type="evidence" value="ECO:0007669"/>
    <property type="project" value="UniProtKB-KW"/>
</dbReference>
<dbReference type="Pfam" id="PF02720">
    <property type="entry name" value="DUF222"/>
    <property type="match status" value="1"/>
</dbReference>
<evidence type="ECO:0000259" key="2">
    <source>
        <dbReference type="SMART" id="SM00507"/>
    </source>
</evidence>
<name>A0AAV2WFZ3_MYCNE</name>